<evidence type="ECO:0000313" key="2">
    <source>
        <dbReference type="Proteomes" id="UP001174909"/>
    </source>
</evidence>
<dbReference type="SUPFAM" id="SSF51679">
    <property type="entry name" value="Bacterial luciferase-like"/>
    <property type="match status" value="1"/>
</dbReference>
<dbReference type="Gene3D" id="3.20.20.30">
    <property type="entry name" value="Luciferase-like domain"/>
    <property type="match status" value="1"/>
</dbReference>
<dbReference type="AlphaFoldDB" id="A0AA35SP47"/>
<evidence type="ECO:0008006" key="3">
    <source>
        <dbReference type="Google" id="ProtNLM"/>
    </source>
</evidence>
<evidence type="ECO:0000313" key="1">
    <source>
        <dbReference type="EMBL" id="CAI8033675.1"/>
    </source>
</evidence>
<proteinExistence type="predicted"/>
<keyword evidence="2" id="KW-1185">Reference proteome</keyword>
<organism evidence="1 2">
    <name type="scientific">Geodia barretti</name>
    <name type="common">Barrett's horny sponge</name>
    <dbReference type="NCBI Taxonomy" id="519541"/>
    <lineage>
        <taxon>Eukaryota</taxon>
        <taxon>Metazoa</taxon>
        <taxon>Porifera</taxon>
        <taxon>Demospongiae</taxon>
        <taxon>Heteroscleromorpha</taxon>
        <taxon>Tetractinellida</taxon>
        <taxon>Astrophorina</taxon>
        <taxon>Geodiidae</taxon>
        <taxon>Geodia</taxon>
    </lineage>
</organism>
<protein>
    <recommendedName>
        <fullName evidence="3">Luciferase</fullName>
    </recommendedName>
</protein>
<name>A0AA35SP47_GEOBA</name>
<sequence>MFSVRRLGARVGSYATYGGTTGDWRAQSDRIMEMNYDDWLRDKVVYGTAESVTDRLHELTEELGLDQVMFEVNYGNQIPLERQRKSLRMFTEKVIPHFK</sequence>
<gene>
    <name evidence="1" type="ORF">GBAR_LOCUS18989</name>
</gene>
<dbReference type="GO" id="GO:0016705">
    <property type="term" value="F:oxidoreductase activity, acting on paired donors, with incorporation or reduction of molecular oxygen"/>
    <property type="evidence" value="ECO:0007669"/>
    <property type="project" value="InterPro"/>
</dbReference>
<comment type="caution">
    <text evidence="1">The sequence shown here is derived from an EMBL/GenBank/DDBJ whole genome shotgun (WGS) entry which is preliminary data.</text>
</comment>
<dbReference type="Proteomes" id="UP001174909">
    <property type="component" value="Unassembled WGS sequence"/>
</dbReference>
<reference evidence="1" key="1">
    <citation type="submission" date="2023-03" db="EMBL/GenBank/DDBJ databases">
        <authorList>
            <person name="Steffen K."/>
            <person name="Cardenas P."/>
        </authorList>
    </citation>
    <scope>NUCLEOTIDE SEQUENCE</scope>
</reference>
<accession>A0AA35SP47</accession>
<dbReference type="InterPro" id="IPR036661">
    <property type="entry name" value="Luciferase-like_sf"/>
</dbReference>
<dbReference type="EMBL" id="CASHTH010002683">
    <property type="protein sequence ID" value="CAI8033675.1"/>
    <property type="molecule type" value="Genomic_DNA"/>
</dbReference>